<accession>A0A160IS50</accession>
<evidence type="ECO:0000256" key="2">
    <source>
        <dbReference type="ARBA" id="ARBA00022801"/>
    </source>
</evidence>
<dbReference type="Proteomes" id="UP000076623">
    <property type="component" value="Chromosome"/>
</dbReference>
<evidence type="ECO:0000313" key="5">
    <source>
        <dbReference type="Proteomes" id="UP000076623"/>
    </source>
</evidence>
<dbReference type="RefSeq" id="WP_066400079.1">
    <property type="nucleotide sequence ID" value="NZ_CP015378.1"/>
</dbReference>
<sequence length="154" mass="17937">MKINHREAVRAIIIEDNQILMVHSNLGDFKFPGGGVEHHESHAEGLIREVAEETGYLSRIGEKMGVVIERHGDDYDKEAIFQTTSHYYLCELTGEVVAQQLDDYEFDQEYTPKWVDLDEAIQQNETMINQCEENVWIHRENFVLKELKKIMVTI</sequence>
<dbReference type="SUPFAM" id="SSF55811">
    <property type="entry name" value="Nudix"/>
    <property type="match status" value="1"/>
</dbReference>
<comment type="cofactor">
    <cofactor evidence="1">
        <name>Mg(2+)</name>
        <dbReference type="ChEBI" id="CHEBI:18420"/>
    </cofactor>
</comment>
<evidence type="ECO:0000259" key="3">
    <source>
        <dbReference type="PROSITE" id="PS51462"/>
    </source>
</evidence>
<dbReference type="PROSITE" id="PS51462">
    <property type="entry name" value="NUDIX"/>
    <property type="match status" value="1"/>
</dbReference>
<dbReference type="AlphaFoldDB" id="A0A160IS50"/>
<evidence type="ECO:0000256" key="1">
    <source>
        <dbReference type="ARBA" id="ARBA00001946"/>
    </source>
</evidence>
<dbReference type="KEGG" id="fpn:ABE65_011475"/>
<dbReference type="EMBL" id="CP015378">
    <property type="protein sequence ID" value="ANC79374.1"/>
    <property type="molecule type" value="Genomic_DNA"/>
</dbReference>
<dbReference type="Gene3D" id="3.90.79.10">
    <property type="entry name" value="Nucleoside Triphosphate Pyrophosphohydrolase"/>
    <property type="match status" value="1"/>
</dbReference>
<dbReference type="InterPro" id="IPR015797">
    <property type="entry name" value="NUDIX_hydrolase-like_dom_sf"/>
</dbReference>
<dbReference type="GO" id="GO:0016787">
    <property type="term" value="F:hydrolase activity"/>
    <property type="evidence" value="ECO:0007669"/>
    <property type="project" value="UniProtKB-KW"/>
</dbReference>
<proteinExistence type="predicted"/>
<reference evidence="4 5" key="1">
    <citation type="submission" date="2016-04" db="EMBL/GenBank/DDBJ databases">
        <title>Complete genome sequence of Fictibacillus phosphorivorans G25-29, a strain toxic to nematodes.</title>
        <authorList>
            <person name="Zheng Z."/>
        </authorList>
    </citation>
    <scope>NUCLEOTIDE SEQUENCE [LARGE SCALE GENOMIC DNA]</scope>
    <source>
        <strain evidence="4 5">G25-29</strain>
    </source>
</reference>
<organism evidence="4 5">
    <name type="scientific">Fictibacillus phosphorivorans</name>
    <dbReference type="NCBI Taxonomy" id="1221500"/>
    <lineage>
        <taxon>Bacteria</taxon>
        <taxon>Bacillati</taxon>
        <taxon>Bacillota</taxon>
        <taxon>Bacilli</taxon>
        <taxon>Bacillales</taxon>
        <taxon>Fictibacillaceae</taxon>
        <taxon>Fictibacillus</taxon>
    </lineage>
</organism>
<dbReference type="PANTHER" id="PTHR43046:SF15">
    <property type="entry name" value="MUTT_NUDIX FAMILY PROTEIN"/>
    <property type="match status" value="1"/>
</dbReference>
<dbReference type="InterPro" id="IPR000086">
    <property type="entry name" value="NUDIX_hydrolase_dom"/>
</dbReference>
<evidence type="ECO:0000313" key="4">
    <source>
        <dbReference type="EMBL" id="ANC79374.1"/>
    </source>
</evidence>
<feature type="domain" description="Nudix hydrolase" evidence="3">
    <location>
        <begin position="4"/>
        <end position="144"/>
    </location>
</feature>
<protein>
    <submittedName>
        <fullName evidence="4">NUDIX hydrolase</fullName>
    </submittedName>
</protein>
<dbReference type="Pfam" id="PF00293">
    <property type="entry name" value="NUDIX"/>
    <property type="match status" value="1"/>
</dbReference>
<dbReference type="PROSITE" id="PS00893">
    <property type="entry name" value="NUDIX_BOX"/>
    <property type="match status" value="1"/>
</dbReference>
<dbReference type="InterPro" id="IPR020084">
    <property type="entry name" value="NUDIX_hydrolase_CS"/>
</dbReference>
<gene>
    <name evidence="4" type="ORF">ABE65_011475</name>
</gene>
<dbReference type="CDD" id="cd02883">
    <property type="entry name" value="NUDIX_Hydrolase"/>
    <property type="match status" value="1"/>
</dbReference>
<keyword evidence="2 4" id="KW-0378">Hydrolase</keyword>
<name>A0A160IS50_9BACL</name>
<dbReference type="PANTHER" id="PTHR43046">
    <property type="entry name" value="GDP-MANNOSE MANNOSYL HYDROLASE"/>
    <property type="match status" value="1"/>
</dbReference>
<keyword evidence="5" id="KW-1185">Reference proteome</keyword>